<protein>
    <recommendedName>
        <fullName evidence="4">Phage integrase family protein</fullName>
    </recommendedName>
</protein>
<reference evidence="3" key="1">
    <citation type="submission" date="2016-11" db="EMBL/GenBank/DDBJ databases">
        <authorList>
            <person name="Varghese N."/>
            <person name="Submissions S."/>
        </authorList>
    </citation>
    <scope>NUCLEOTIDE SEQUENCE [LARGE SCALE GENOMIC DNA]</scope>
    <source>
        <strain evidence="3">DSM 15449</strain>
    </source>
</reference>
<evidence type="ECO:0008006" key="4">
    <source>
        <dbReference type="Google" id="ProtNLM"/>
    </source>
</evidence>
<organism evidence="2 3">
    <name type="scientific">Desulfosporosinus lacus DSM 15449</name>
    <dbReference type="NCBI Taxonomy" id="1121420"/>
    <lineage>
        <taxon>Bacteria</taxon>
        <taxon>Bacillati</taxon>
        <taxon>Bacillota</taxon>
        <taxon>Clostridia</taxon>
        <taxon>Eubacteriales</taxon>
        <taxon>Desulfitobacteriaceae</taxon>
        <taxon>Desulfosporosinus</taxon>
    </lineage>
</organism>
<dbReference type="OrthoDB" id="283809at2"/>
<evidence type="ECO:0000313" key="3">
    <source>
        <dbReference type="Proteomes" id="UP000183954"/>
    </source>
</evidence>
<keyword evidence="1" id="KW-0233">DNA recombination</keyword>
<dbReference type="STRING" id="1121420.SAMN02746098_00339"/>
<keyword evidence="3" id="KW-1185">Reference proteome</keyword>
<dbReference type="InterPro" id="IPR013762">
    <property type="entry name" value="Integrase-like_cat_sf"/>
</dbReference>
<evidence type="ECO:0000313" key="2">
    <source>
        <dbReference type="EMBL" id="SHH16516.1"/>
    </source>
</evidence>
<proteinExistence type="predicted"/>
<dbReference type="GO" id="GO:0003677">
    <property type="term" value="F:DNA binding"/>
    <property type="evidence" value="ECO:0007669"/>
    <property type="project" value="InterPro"/>
</dbReference>
<dbReference type="GO" id="GO:0006310">
    <property type="term" value="P:DNA recombination"/>
    <property type="evidence" value="ECO:0007669"/>
    <property type="project" value="UniProtKB-KW"/>
</dbReference>
<dbReference type="RefSeq" id="WP_073027361.1">
    <property type="nucleotide sequence ID" value="NZ_FQXJ01000003.1"/>
</dbReference>
<name>A0A1M5QRH3_9FIRM</name>
<evidence type="ECO:0000256" key="1">
    <source>
        <dbReference type="ARBA" id="ARBA00023172"/>
    </source>
</evidence>
<dbReference type="Gene3D" id="1.10.443.10">
    <property type="entry name" value="Intergrase catalytic core"/>
    <property type="match status" value="1"/>
</dbReference>
<dbReference type="Proteomes" id="UP000183954">
    <property type="component" value="Unassembled WGS sequence"/>
</dbReference>
<accession>A0A1M5QRH3</accession>
<dbReference type="SUPFAM" id="SSF56349">
    <property type="entry name" value="DNA breaking-rejoining enzymes"/>
    <property type="match status" value="1"/>
</dbReference>
<gene>
    <name evidence="2" type="ORF">SAMN02746098_00339</name>
</gene>
<dbReference type="AlphaFoldDB" id="A0A1M5QRH3"/>
<sequence>MNEFQEEIHKSYVSFVHSEIQDRELKSSLLRFGEPHIKSINFDNLSSRKVLHRKKRKYIDALELFVQEFEDNFTWERYPALLQKFARRSLLAQALKAFYDFEGFRFENRWQVEIRRSYITSVDSKIQDSELKSTLLEFGESYIQTFSLEGVEAHGKKDRYKKALEWFITGIDDNAASISDLSWEIYCVLYHKFEDRYVNPKKILQNFYLFIGEKYNQHEVATYSHLFIGEDIHRKGNADLGFNSNYPLGSKPQHIYSFYVDVGRFREGYFSNINLNTDNTLVHNWLAIFLKLYSRKYDCESSLTLYMRAFVYYFNESISDQPPESTSLTYFSKDLFVKQLEFYKQIAKRHRDKSEQFTKIFQRLLKSFYLIIDEKYLKENSIPLFNTVDFNSTVISGRHFIQHLESDYLFVYLAPQDPIPLSDKWLLVDDLNVKNASAIHGKSLHSLDFSKVEDEELRIQLKSYIWASKESNGYAATQVITLTHFINTAVNNYQNNVVPLRGEKALFSTQFILNYRAYVELRPTIYGDGHLRSVSTINGCLLSIKKFLKHLSKRCYKINQLTLKQLKGLTYDKYMEGNSFTKEDFEIIKTLLREKATDLDGKLNFIIFQLSIQTKLRVGEILSLERNCITSKTEQLMTGTISYISKVSNGEYIESSFLIEDINLIEESIRLTEDLTANASEDLKKFIFIHRASFHRRVELIGSNYARWFNILCKENNLDYTAYNARHTFVDHTWQAVEDGKMSAIEANYTTGHKSEKIPTKNYRKFQTKRYLEAFYEVHIGNVDIEGNILKPEEIEGLQQVEDGAGACTGNECIKLITLDADDDDHVCLRCKQFATAISRIPVFEEKVERYSRKKQESEIRIEQEYYQNLIDLYSAYLMELSGNLEAN</sequence>
<dbReference type="GO" id="GO:0015074">
    <property type="term" value="P:DNA integration"/>
    <property type="evidence" value="ECO:0007669"/>
    <property type="project" value="InterPro"/>
</dbReference>
<dbReference type="InterPro" id="IPR011010">
    <property type="entry name" value="DNA_brk_join_enz"/>
</dbReference>
<dbReference type="EMBL" id="FQXJ01000003">
    <property type="protein sequence ID" value="SHH16516.1"/>
    <property type="molecule type" value="Genomic_DNA"/>
</dbReference>